<dbReference type="InterPro" id="IPR006085">
    <property type="entry name" value="XPG_DNA_repair_N"/>
</dbReference>
<dbReference type="Pfam" id="PF00752">
    <property type="entry name" value="XPG_N"/>
    <property type="match status" value="1"/>
</dbReference>
<dbReference type="InterPro" id="IPR006086">
    <property type="entry name" value="XPG-I_dom"/>
</dbReference>
<keyword evidence="2" id="KW-1185">Reference proteome</keyword>
<keyword evidence="1" id="KW-0269">Exonuclease</keyword>
<dbReference type="PRINTS" id="PR00853">
    <property type="entry name" value="XPGRADSUPER"/>
</dbReference>
<dbReference type="SUPFAM" id="SSF88723">
    <property type="entry name" value="PIN domain-like"/>
    <property type="match status" value="1"/>
</dbReference>
<keyword evidence="1" id="KW-0540">Nuclease</keyword>
<dbReference type="PANTHER" id="PTHR11081:SF65">
    <property type="entry name" value="DNA DAMAGE-INDUCIBLE PROTEIN DIN7-RELATED"/>
    <property type="match status" value="1"/>
</dbReference>
<dbReference type="Gene3D" id="3.40.50.1010">
    <property type="entry name" value="5'-nuclease"/>
    <property type="match status" value="2"/>
</dbReference>
<comment type="caution">
    <text evidence="1">The sequence shown here is derived from an EMBL/GenBank/DDBJ whole genome shotgun (WGS) entry which is preliminary data.</text>
</comment>
<evidence type="ECO:0000313" key="1">
    <source>
        <dbReference type="EMBL" id="CAB3996135.1"/>
    </source>
</evidence>
<gene>
    <name evidence="1" type="ORF">PACLA_8A064065</name>
</gene>
<keyword evidence="1" id="KW-0378">Hydrolase</keyword>
<name>A0A6S7GX05_PARCT</name>
<evidence type="ECO:0000313" key="2">
    <source>
        <dbReference type="Proteomes" id="UP001152795"/>
    </source>
</evidence>
<reference evidence="1" key="1">
    <citation type="submission" date="2020-04" db="EMBL/GenBank/DDBJ databases">
        <authorList>
            <person name="Alioto T."/>
            <person name="Alioto T."/>
            <person name="Gomez Garrido J."/>
        </authorList>
    </citation>
    <scope>NUCLEOTIDE SEQUENCE</scope>
    <source>
        <strain evidence="1">A484AB</strain>
    </source>
</reference>
<dbReference type="GO" id="GO:0017108">
    <property type="term" value="F:5'-flap endonuclease activity"/>
    <property type="evidence" value="ECO:0007669"/>
    <property type="project" value="TreeGrafter"/>
</dbReference>
<dbReference type="InterPro" id="IPR006084">
    <property type="entry name" value="XPG/Rad2"/>
</dbReference>
<organism evidence="1 2">
    <name type="scientific">Paramuricea clavata</name>
    <name type="common">Red gorgonian</name>
    <name type="synonym">Violescent sea-whip</name>
    <dbReference type="NCBI Taxonomy" id="317549"/>
    <lineage>
        <taxon>Eukaryota</taxon>
        <taxon>Metazoa</taxon>
        <taxon>Cnidaria</taxon>
        <taxon>Anthozoa</taxon>
        <taxon>Octocorallia</taxon>
        <taxon>Malacalcyonacea</taxon>
        <taxon>Plexauridae</taxon>
        <taxon>Paramuricea</taxon>
    </lineage>
</organism>
<dbReference type="AlphaFoldDB" id="A0A6S7GX05"/>
<accession>A0A6S7GX05</accession>
<dbReference type="Pfam" id="PF00867">
    <property type="entry name" value="XPG_I"/>
    <property type="match status" value="1"/>
</dbReference>
<dbReference type="SMART" id="SM00484">
    <property type="entry name" value="XPGI"/>
    <property type="match status" value="1"/>
</dbReference>
<dbReference type="OrthoDB" id="26491at2759"/>
<dbReference type="GO" id="GO:0004527">
    <property type="term" value="F:exonuclease activity"/>
    <property type="evidence" value="ECO:0007669"/>
    <property type="project" value="UniProtKB-KW"/>
</dbReference>
<dbReference type="SMART" id="SM00485">
    <property type="entry name" value="XPGN"/>
    <property type="match status" value="1"/>
</dbReference>
<dbReference type="InterPro" id="IPR029060">
    <property type="entry name" value="PIN-like_dom_sf"/>
</dbReference>
<dbReference type="EMBL" id="CACRXK020002806">
    <property type="protein sequence ID" value="CAB3996135.1"/>
    <property type="molecule type" value="Genomic_DNA"/>
</dbReference>
<protein>
    <submittedName>
        <fullName evidence="1">Exonuclease 1 isoform X3</fullName>
    </submittedName>
</protein>
<proteinExistence type="predicted"/>
<dbReference type="PANTHER" id="PTHR11081">
    <property type="entry name" value="FLAP ENDONUCLEASE FAMILY MEMBER"/>
    <property type="match status" value="1"/>
</dbReference>
<sequence length="242" mass="27354">MGIKGLHDFLKSITKDCSIEEFHGKCLGIDASCYLYKGAYSCAKELGLGIPTTKTRNEFLVKAKELWHSGAKTLKGMDIEYVVSPFEADGQLAYLESQGVIQAVITEDSDLLAFGCKEVIYKLDLNGRCKVTRQNDINKYMDIRGFKLSTLADHEQTTQHSMLRLRIVRKGDKVIWTIPCFPVMDISFGKVTFEGKDKIYHGSMKLADLGKNSDLTNANIVCWRSCNIDIEDVTYVVLWDWE</sequence>
<dbReference type="Proteomes" id="UP001152795">
    <property type="component" value="Unassembled WGS sequence"/>
</dbReference>